<feature type="compositionally biased region" description="Low complexity" evidence="1">
    <location>
        <begin position="594"/>
        <end position="604"/>
    </location>
</feature>
<reference evidence="2" key="1">
    <citation type="journal article" date="2022" name="IScience">
        <title>Evolution of zygomycete secretomes and the origins of terrestrial fungal ecologies.</title>
        <authorList>
            <person name="Chang Y."/>
            <person name="Wang Y."/>
            <person name="Mondo S."/>
            <person name="Ahrendt S."/>
            <person name="Andreopoulos W."/>
            <person name="Barry K."/>
            <person name="Beard J."/>
            <person name="Benny G.L."/>
            <person name="Blankenship S."/>
            <person name="Bonito G."/>
            <person name="Cuomo C."/>
            <person name="Desiro A."/>
            <person name="Gervers K.A."/>
            <person name="Hundley H."/>
            <person name="Kuo A."/>
            <person name="LaButti K."/>
            <person name="Lang B.F."/>
            <person name="Lipzen A."/>
            <person name="O'Donnell K."/>
            <person name="Pangilinan J."/>
            <person name="Reynolds N."/>
            <person name="Sandor L."/>
            <person name="Smith M.E."/>
            <person name="Tsang A."/>
            <person name="Grigoriev I.V."/>
            <person name="Stajich J.E."/>
            <person name="Spatafora J.W."/>
        </authorList>
    </citation>
    <scope>NUCLEOTIDE SEQUENCE</scope>
    <source>
        <strain evidence="2">RSA 2281</strain>
    </source>
</reference>
<feature type="region of interest" description="Disordered" evidence="1">
    <location>
        <begin position="554"/>
        <end position="626"/>
    </location>
</feature>
<protein>
    <submittedName>
        <fullName evidence="2">Uncharacterized protein</fullName>
    </submittedName>
</protein>
<name>A0AAD5K1V9_9FUNG</name>
<feature type="compositionally biased region" description="Low complexity" evidence="1">
    <location>
        <begin position="141"/>
        <end position="151"/>
    </location>
</feature>
<accession>A0AAD5K1V9</accession>
<evidence type="ECO:0000313" key="2">
    <source>
        <dbReference type="EMBL" id="KAI9265034.1"/>
    </source>
</evidence>
<comment type="caution">
    <text evidence="2">The sequence shown here is derived from an EMBL/GenBank/DDBJ whole genome shotgun (WGS) entry which is preliminary data.</text>
</comment>
<feature type="compositionally biased region" description="Polar residues" evidence="1">
    <location>
        <begin position="95"/>
        <end position="123"/>
    </location>
</feature>
<dbReference type="AlphaFoldDB" id="A0AAD5K1V9"/>
<feature type="compositionally biased region" description="Polar residues" evidence="1">
    <location>
        <begin position="617"/>
        <end position="626"/>
    </location>
</feature>
<dbReference type="Proteomes" id="UP001209540">
    <property type="component" value="Unassembled WGS sequence"/>
</dbReference>
<sequence>MLEALIAWGIKFGVTDVLHNKDILKKLIEGAVGALKQRRQDLINVGVDCEEFIRECENFLVILPEQLTIPENTARHIHENKTRKMVMNENHTSVVGATTSTDTDGNSHLPSTNQEQQHDNNSTKGKDNTKNHQEDDNQGNSTTTATTSVSSETKDTEEDKKEDNDENNRDGEKKDNKTEEQDQPKIDSKKIIKNVIDKVKNAEKAAMDFLDDDKSTRSIFDYMKWMTYKRPMRARELREYFITEADAIRKEIDDLYLHYTIHDKAVKISVDRLREDMTKDCYWFWVTYMGKNNMTGTWDEFIGSYELLYGQIESTRTKQHLRQLVCNRTGEVSVFRLITAIRIHNGFPFSRDISTMSGNLLSTIPVTEDISEEKRMKLTEMTMQLVKDFSSEEMRTHLSNIYGWFNCVNKSNKQEVQKRGDEWGKKMKAMKDKKFGTKKENTSTEKIELSEEEEEHIDNIDKARRTVYFFYERFMVMWRVGEVSRDTLQNVDFPGKYRIKDFITLVRALDHANYYTVMEKGKNDKIKEYTPEIYEFLEEYLELLEQQSEENKKFKEKRKELRVKRHEKRAEEKRLEEKEEKQKQQKQIEKEDPSSSSNDGSPSNIDEEVSRTGISVGDQNAGNSSQ</sequence>
<feature type="compositionally biased region" description="Basic and acidic residues" evidence="1">
    <location>
        <begin position="124"/>
        <end position="135"/>
    </location>
</feature>
<evidence type="ECO:0000256" key="1">
    <source>
        <dbReference type="SAM" id="MobiDB-lite"/>
    </source>
</evidence>
<gene>
    <name evidence="2" type="ORF">BDA99DRAFT_559125</name>
</gene>
<dbReference type="EMBL" id="JAIXMP010000011">
    <property type="protein sequence ID" value="KAI9265034.1"/>
    <property type="molecule type" value="Genomic_DNA"/>
</dbReference>
<proteinExistence type="predicted"/>
<evidence type="ECO:0000313" key="3">
    <source>
        <dbReference type="Proteomes" id="UP001209540"/>
    </source>
</evidence>
<feature type="compositionally biased region" description="Basic and acidic residues" evidence="1">
    <location>
        <begin position="568"/>
        <end position="593"/>
    </location>
</feature>
<feature type="compositionally biased region" description="Basic and acidic residues" evidence="1">
    <location>
        <begin position="152"/>
        <end position="186"/>
    </location>
</feature>
<feature type="region of interest" description="Disordered" evidence="1">
    <location>
        <begin position="95"/>
        <end position="186"/>
    </location>
</feature>
<organism evidence="2 3">
    <name type="scientific">Phascolomyces articulosus</name>
    <dbReference type="NCBI Taxonomy" id="60185"/>
    <lineage>
        <taxon>Eukaryota</taxon>
        <taxon>Fungi</taxon>
        <taxon>Fungi incertae sedis</taxon>
        <taxon>Mucoromycota</taxon>
        <taxon>Mucoromycotina</taxon>
        <taxon>Mucoromycetes</taxon>
        <taxon>Mucorales</taxon>
        <taxon>Lichtheimiaceae</taxon>
        <taxon>Phascolomyces</taxon>
    </lineage>
</organism>
<reference evidence="2" key="2">
    <citation type="submission" date="2023-02" db="EMBL/GenBank/DDBJ databases">
        <authorList>
            <consortium name="DOE Joint Genome Institute"/>
            <person name="Mondo S.J."/>
            <person name="Chang Y."/>
            <person name="Wang Y."/>
            <person name="Ahrendt S."/>
            <person name="Andreopoulos W."/>
            <person name="Barry K."/>
            <person name="Beard J."/>
            <person name="Benny G.L."/>
            <person name="Blankenship S."/>
            <person name="Bonito G."/>
            <person name="Cuomo C."/>
            <person name="Desiro A."/>
            <person name="Gervers K.A."/>
            <person name="Hundley H."/>
            <person name="Kuo A."/>
            <person name="LaButti K."/>
            <person name="Lang B.F."/>
            <person name="Lipzen A."/>
            <person name="O'Donnell K."/>
            <person name="Pangilinan J."/>
            <person name="Reynolds N."/>
            <person name="Sandor L."/>
            <person name="Smith M.W."/>
            <person name="Tsang A."/>
            <person name="Grigoriev I.V."/>
            <person name="Stajich J.E."/>
            <person name="Spatafora J.W."/>
        </authorList>
    </citation>
    <scope>NUCLEOTIDE SEQUENCE</scope>
    <source>
        <strain evidence="2">RSA 2281</strain>
    </source>
</reference>
<keyword evidence="3" id="KW-1185">Reference proteome</keyword>